<dbReference type="EMBL" id="BDGG01000015">
    <property type="protein sequence ID" value="GAV07441.1"/>
    <property type="molecule type" value="Genomic_DNA"/>
</dbReference>
<evidence type="ECO:0000313" key="2">
    <source>
        <dbReference type="Proteomes" id="UP000186922"/>
    </source>
</evidence>
<dbReference type="OrthoDB" id="190846at2759"/>
<comment type="caution">
    <text evidence="1">The sequence shown here is derived from an EMBL/GenBank/DDBJ whole genome shotgun (WGS) entry which is preliminary data.</text>
</comment>
<reference evidence="1 2" key="1">
    <citation type="journal article" date="2016" name="Nat. Commun.">
        <title>Extremotolerant tardigrade genome and improved radiotolerance of human cultured cells by tardigrade-unique protein.</title>
        <authorList>
            <person name="Hashimoto T."/>
            <person name="Horikawa D.D."/>
            <person name="Saito Y."/>
            <person name="Kuwahara H."/>
            <person name="Kozuka-Hata H."/>
            <person name="Shin-I T."/>
            <person name="Minakuchi Y."/>
            <person name="Ohishi K."/>
            <person name="Motoyama A."/>
            <person name="Aizu T."/>
            <person name="Enomoto A."/>
            <person name="Kondo K."/>
            <person name="Tanaka S."/>
            <person name="Hara Y."/>
            <person name="Koshikawa S."/>
            <person name="Sagara H."/>
            <person name="Miura T."/>
            <person name="Yokobori S."/>
            <person name="Miyagawa K."/>
            <person name="Suzuki Y."/>
            <person name="Kubo T."/>
            <person name="Oyama M."/>
            <person name="Kohara Y."/>
            <person name="Fujiyama A."/>
            <person name="Arakawa K."/>
            <person name="Katayama T."/>
            <person name="Toyoda A."/>
            <person name="Kunieda T."/>
        </authorList>
    </citation>
    <scope>NUCLEOTIDE SEQUENCE [LARGE SCALE GENOMIC DNA]</scope>
    <source>
        <strain evidence="1 2">YOKOZUNA-1</strain>
    </source>
</reference>
<accession>A0A1D1W1Z2</accession>
<name>A0A1D1W1Z2_RAMVA</name>
<gene>
    <name evidence="1" type="primary">RvY_17274-1</name>
    <name evidence="1" type="synonym">RvY_17274.1</name>
    <name evidence="1" type="ORF">RvY_17274</name>
</gene>
<dbReference type="STRING" id="947166.A0A1D1W1Z2"/>
<dbReference type="GO" id="GO:0008374">
    <property type="term" value="F:O-acyltransferase activity"/>
    <property type="evidence" value="ECO:0007669"/>
    <property type="project" value="InterPro"/>
</dbReference>
<organism evidence="1 2">
    <name type="scientific">Ramazzottius varieornatus</name>
    <name type="common">Water bear</name>
    <name type="synonym">Tardigrade</name>
    <dbReference type="NCBI Taxonomy" id="947166"/>
    <lineage>
        <taxon>Eukaryota</taxon>
        <taxon>Metazoa</taxon>
        <taxon>Ecdysozoa</taxon>
        <taxon>Tardigrada</taxon>
        <taxon>Eutardigrada</taxon>
        <taxon>Parachela</taxon>
        <taxon>Hypsibioidea</taxon>
        <taxon>Ramazzottiidae</taxon>
        <taxon>Ramazzottius</taxon>
    </lineage>
</organism>
<protein>
    <submittedName>
        <fullName evidence="1">Uncharacterized protein</fullName>
    </submittedName>
</protein>
<dbReference type="InterPro" id="IPR003386">
    <property type="entry name" value="LACT/PDAT_acylTrfase"/>
</dbReference>
<sequence>MDIPVVSGSSMREVLRTTPSSVALFPTDKVWSRNATLVATGSKNYNLDNLQEFFTDIGHPEGWDIYQDTKGLTYDLTAPNVKVYCISGTGVPTPAM</sequence>
<dbReference type="GO" id="GO:0006629">
    <property type="term" value="P:lipid metabolic process"/>
    <property type="evidence" value="ECO:0007669"/>
    <property type="project" value="InterPro"/>
</dbReference>
<keyword evidence="2" id="KW-1185">Reference proteome</keyword>
<dbReference type="AlphaFoldDB" id="A0A1D1W1Z2"/>
<dbReference type="Pfam" id="PF02450">
    <property type="entry name" value="LCAT"/>
    <property type="match status" value="1"/>
</dbReference>
<proteinExistence type="predicted"/>
<dbReference type="Proteomes" id="UP000186922">
    <property type="component" value="Unassembled WGS sequence"/>
</dbReference>
<evidence type="ECO:0000313" key="1">
    <source>
        <dbReference type="EMBL" id="GAV07441.1"/>
    </source>
</evidence>